<dbReference type="InterPro" id="IPR011990">
    <property type="entry name" value="TPR-like_helical_dom_sf"/>
</dbReference>
<evidence type="ECO:0000313" key="3">
    <source>
        <dbReference type="EMBL" id="PXW76055.1"/>
    </source>
</evidence>
<evidence type="ECO:0000313" key="4">
    <source>
        <dbReference type="Proteomes" id="UP000248014"/>
    </source>
</evidence>
<feature type="coiled-coil region" evidence="1">
    <location>
        <begin position="123"/>
        <end position="171"/>
    </location>
</feature>
<comment type="caution">
    <text evidence="3">The sequence shown here is derived from an EMBL/GenBank/DDBJ whole genome shotgun (WGS) entry which is preliminary data.</text>
</comment>
<evidence type="ECO:0000256" key="2">
    <source>
        <dbReference type="SAM" id="MobiDB-lite"/>
    </source>
</evidence>
<evidence type="ECO:0000256" key="1">
    <source>
        <dbReference type="SAM" id="Coils"/>
    </source>
</evidence>
<sequence>MTFKIPLRGFDEIRATTIGFAASHFSELEPDMTTVRPFFVLSSRMSLAAQMLGSTMMAALIASASPAAAQATSLEPRVKKLESEMRAVQRKVFPGASDRFFEPEISAPASAPAPTGVSASAPLTDILQRVDTLETQITRLTAQTEENGFKIGQLEKRLLQMEEQAKAAAAAAAAAPAGTGAAAPGAGASTPRPATPGAAAAASAAPSAERVAAVSKIEKPQSADAGEDAYLYGYRLWEAKFYPEAQAQLRFALEKHPRHKRSSYTRNLLGRAYLDDGKPSAAAKMFAENYEKEPKGDRAPESLYFLGESLIKLNEKPKACVAFTELAEVYPDVAAGRLSDRLATGRRNAGCK</sequence>
<dbReference type="AlphaFoldDB" id="A0A2V3V7C6"/>
<reference evidence="3 4" key="1">
    <citation type="submission" date="2018-05" db="EMBL/GenBank/DDBJ databases">
        <title>Genomic Encyclopedia of Type Strains, Phase IV (KMG-IV): sequencing the most valuable type-strain genomes for metagenomic binning, comparative biology and taxonomic classification.</title>
        <authorList>
            <person name="Goeker M."/>
        </authorList>
    </citation>
    <scope>NUCLEOTIDE SEQUENCE [LARGE SCALE GENOMIC DNA]</scope>
    <source>
        <strain evidence="3 4">DSM 3183</strain>
    </source>
</reference>
<keyword evidence="1" id="KW-0175">Coiled coil</keyword>
<protein>
    <submittedName>
        <fullName evidence="3">TolA-binding protein</fullName>
    </submittedName>
</protein>
<feature type="region of interest" description="Disordered" evidence="2">
    <location>
        <begin position="178"/>
        <end position="202"/>
    </location>
</feature>
<dbReference type="EMBL" id="QJJM01000006">
    <property type="protein sequence ID" value="PXW76055.1"/>
    <property type="molecule type" value="Genomic_DNA"/>
</dbReference>
<keyword evidence="4" id="KW-1185">Reference proteome</keyword>
<dbReference type="RefSeq" id="WP_244181766.1">
    <property type="nucleotide sequence ID" value="NZ_QJJM01000006.1"/>
</dbReference>
<dbReference type="SUPFAM" id="SSF48452">
    <property type="entry name" value="TPR-like"/>
    <property type="match status" value="1"/>
</dbReference>
<name>A0A2V3V7C6_9SPHN</name>
<accession>A0A2V3V7C6</accession>
<organism evidence="3 4">
    <name type="scientific">Blastomonas natatoria</name>
    <dbReference type="NCBI Taxonomy" id="34015"/>
    <lineage>
        <taxon>Bacteria</taxon>
        <taxon>Pseudomonadati</taxon>
        <taxon>Pseudomonadota</taxon>
        <taxon>Alphaproteobacteria</taxon>
        <taxon>Sphingomonadales</taxon>
        <taxon>Sphingomonadaceae</taxon>
        <taxon>Blastomonas</taxon>
    </lineage>
</organism>
<gene>
    <name evidence="3" type="ORF">C7451_106221</name>
</gene>
<dbReference type="Proteomes" id="UP000248014">
    <property type="component" value="Unassembled WGS sequence"/>
</dbReference>
<proteinExistence type="predicted"/>
<dbReference type="Gene3D" id="1.25.40.10">
    <property type="entry name" value="Tetratricopeptide repeat domain"/>
    <property type="match status" value="1"/>
</dbReference>